<feature type="transmembrane region" description="Helical" evidence="8">
    <location>
        <begin position="34"/>
        <end position="55"/>
    </location>
</feature>
<proteinExistence type="inferred from homology"/>
<comment type="caution">
    <text evidence="9">The sequence shown here is derived from an EMBL/GenBank/DDBJ whole genome shotgun (WGS) entry which is preliminary data.</text>
</comment>
<dbReference type="GO" id="GO:0004497">
    <property type="term" value="F:monooxygenase activity"/>
    <property type="evidence" value="ECO:0007669"/>
    <property type="project" value="UniProtKB-KW"/>
</dbReference>
<evidence type="ECO:0000256" key="4">
    <source>
        <dbReference type="ARBA" id="ARBA00022723"/>
    </source>
</evidence>
<protein>
    <recommendedName>
        <fullName evidence="11">Cytochrome P450</fullName>
    </recommendedName>
</protein>
<evidence type="ECO:0000256" key="7">
    <source>
        <dbReference type="ARBA" id="ARBA00023033"/>
    </source>
</evidence>
<keyword evidence="5" id="KW-0560">Oxidoreductase</keyword>
<keyword evidence="3" id="KW-0349">Heme</keyword>
<gene>
    <name evidence="9" type="ORF">AJ79_03335</name>
</gene>
<comment type="similarity">
    <text evidence="2">Belongs to the cytochrome P450 family.</text>
</comment>
<dbReference type="PANTHER" id="PTHR46206">
    <property type="entry name" value="CYTOCHROME P450"/>
    <property type="match status" value="1"/>
</dbReference>
<keyword evidence="8" id="KW-1133">Transmembrane helix</keyword>
<comment type="cofactor">
    <cofactor evidence="1">
        <name>heme</name>
        <dbReference type="ChEBI" id="CHEBI:30413"/>
    </cofactor>
</comment>
<dbReference type="AlphaFoldDB" id="A0A2B7XY12"/>
<evidence type="ECO:0000256" key="8">
    <source>
        <dbReference type="SAM" id="Phobius"/>
    </source>
</evidence>
<accession>A0A2B7XY12</accession>
<keyword evidence="7" id="KW-0503">Monooxygenase</keyword>
<dbReference type="Proteomes" id="UP000223968">
    <property type="component" value="Unassembled WGS sequence"/>
</dbReference>
<dbReference type="GO" id="GO:0016705">
    <property type="term" value="F:oxidoreductase activity, acting on paired donors, with incorporation or reduction of molecular oxygen"/>
    <property type="evidence" value="ECO:0007669"/>
    <property type="project" value="InterPro"/>
</dbReference>
<keyword evidence="8" id="KW-0812">Transmembrane</keyword>
<keyword evidence="4" id="KW-0479">Metal-binding</keyword>
<evidence type="ECO:0000256" key="5">
    <source>
        <dbReference type="ARBA" id="ARBA00023002"/>
    </source>
</evidence>
<keyword evidence="8" id="KW-0472">Membrane</keyword>
<reference evidence="9 10" key="1">
    <citation type="submission" date="2017-10" db="EMBL/GenBank/DDBJ databases">
        <title>Comparative genomics in systemic dimorphic fungi from Ajellomycetaceae.</title>
        <authorList>
            <person name="Munoz J.F."/>
            <person name="Mcewen J.G."/>
            <person name="Clay O.K."/>
            <person name="Cuomo C.A."/>
        </authorList>
    </citation>
    <scope>NUCLEOTIDE SEQUENCE [LARGE SCALE GENOMIC DNA]</scope>
    <source>
        <strain evidence="9 10">UAMH5409</strain>
    </source>
</reference>
<dbReference type="GO" id="GO:0020037">
    <property type="term" value="F:heme binding"/>
    <property type="evidence" value="ECO:0007669"/>
    <property type="project" value="InterPro"/>
</dbReference>
<dbReference type="Gene3D" id="1.10.630.10">
    <property type="entry name" value="Cytochrome P450"/>
    <property type="match status" value="1"/>
</dbReference>
<evidence type="ECO:0000313" key="9">
    <source>
        <dbReference type="EMBL" id="PGH13920.1"/>
    </source>
</evidence>
<dbReference type="GO" id="GO:0005506">
    <property type="term" value="F:iron ion binding"/>
    <property type="evidence" value="ECO:0007669"/>
    <property type="project" value="InterPro"/>
</dbReference>
<dbReference type="CDD" id="cd11041">
    <property type="entry name" value="CYP503A1-like"/>
    <property type="match status" value="1"/>
</dbReference>
<dbReference type="InterPro" id="IPR036396">
    <property type="entry name" value="Cyt_P450_sf"/>
</dbReference>
<evidence type="ECO:0000313" key="10">
    <source>
        <dbReference type="Proteomes" id="UP000223968"/>
    </source>
</evidence>
<dbReference type="PANTHER" id="PTHR46206:SF1">
    <property type="entry name" value="P450, PUTATIVE (EUROFUNG)-RELATED"/>
    <property type="match status" value="1"/>
</dbReference>
<keyword evidence="6" id="KW-0408">Iron</keyword>
<dbReference type="Pfam" id="PF00067">
    <property type="entry name" value="p450"/>
    <property type="match status" value="1"/>
</dbReference>
<evidence type="ECO:0000256" key="3">
    <source>
        <dbReference type="ARBA" id="ARBA00022617"/>
    </source>
</evidence>
<evidence type="ECO:0000256" key="2">
    <source>
        <dbReference type="ARBA" id="ARBA00010617"/>
    </source>
</evidence>
<sequence length="553" mass="62800">MQFIPKISQGAFAFDTRIFDTVTDNIPRSKLGCLLLLCLSFGIACLLATEYWLLYLPNTLPWTGKKPGLLPRISACIRARKDIVPSFKAGYAKFGSKGKFYVRPDPLFIPEVMVPREYVRWLLEQPQDVLSVLAARNERHALDYVFPKHDEAFHQLWVGTIHKKMTRNLLKLQGVLIKEISRNIDEALGIDTENWVEANVWATVEKAVFSPVIRIMIGESVCRDVAFKRDVSRWTRAFGFLSMVVGRLMPRILKPLLGTPLSFLPRLSQRILLNKWFIPLIEERFDNLSRKRQNPDFDYNPPQDLITWASDAILRTEKSKQCGPTAMAHGLAVLIPAAMPSITATVTNAIFDVLSCGPDMNVQEHLYREIVNALDTSPDKGWGDQSLLSRLVLLHSTLRETMRVNPVALVVGQRKVVSRAGVTLPSGQHIPKGTWLGVSTTGVHTEYPNADMYDPFRFCAHRPDEKIERKDSYAPPNTSQGIVNVTDNFLTFGLGKVACPGRWLASHVMHLTIAYLLYHYEIKPMAQRPLNTVMLEYNFPNRQATMIVRRRKH</sequence>
<dbReference type="EMBL" id="PDNB01000040">
    <property type="protein sequence ID" value="PGH13920.1"/>
    <property type="molecule type" value="Genomic_DNA"/>
</dbReference>
<evidence type="ECO:0008006" key="11">
    <source>
        <dbReference type="Google" id="ProtNLM"/>
    </source>
</evidence>
<dbReference type="STRING" id="1447875.A0A2B7XY12"/>
<name>A0A2B7XY12_9EURO</name>
<evidence type="ECO:0000256" key="6">
    <source>
        <dbReference type="ARBA" id="ARBA00023004"/>
    </source>
</evidence>
<dbReference type="SUPFAM" id="SSF48264">
    <property type="entry name" value="Cytochrome P450"/>
    <property type="match status" value="1"/>
</dbReference>
<dbReference type="OrthoDB" id="1844152at2759"/>
<dbReference type="InterPro" id="IPR001128">
    <property type="entry name" value="Cyt_P450"/>
</dbReference>
<organism evidence="9 10">
    <name type="scientific">Helicocarpus griseus UAMH5409</name>
    <dbReference type="NCBI Taxonomy" id="1447875"/>
    <lineage>
        <taxon>Eukaryota</taxon>
        <taxon>Fungi</taxon>
        <taxon>Dikarya</taxon>
        <taxon>Ascomycota</taxon>
        <taxon>Pezizomycotina</taxon>
        <taxon>Eurotiomycetes</taxon>
        <taxon>Eurotiomycetidae</taxon>
        <taxon>Onygenales</taxon>
        <taxon>Ajellomycetaceae</taxon>
        <taxon>Helicocarpus</taxon>
    </lineage>
</organism>
<evidence type="ECO:0000256" key="1">
    <source>
        <dbReference type="ARBA" id="ARBA00001971"/>
    </source>
</evidence>
<keyword evidence="10" id="KW-1185">Reference proteome</keyword>